<organism evidence="10 11">
    <name type="scientific">Olsenella profusa</name>
    <dbReference type="NCBI Taxonomy" id="138595"/>
    <lineage>
        <taxon>Bacteria</taxon>
        <taxon>Bacillati</taxon>
        <taxon>Actinomycetota</taxon>
        <taxon>Coriobacteriia</taxon>
        <taxon>Coriobacteriales</taxon>
        <taxon>Atopobiaceae</taxon>
        <taxon>Olsenella</taxon>
    </lineage>
</organism>
<dbReference type="PANTHER" id="PTHR43394:SF1">
    <property type="entry name" value="ATP-BINDING CASSETTE SUB-FAMILY B MEMBER 10, MITOCHONDRIAL"/>
    <property type="match status" value="1"/>
</dbReference>
<keyword evidence="5 7" id="KW-1133">Transmembrane helix</keyword>
<dbReference type="Pfam" id="PF00664">
    <property type="entry name" value="ABC_membrane"/>
    <property type="match status" value="1"/>
</dbReference>
<dbReference type="PROSITE" id="PS50893">
    <property type="entry name" value="ABC_TRANSPORTER_2"/>
    <property type="match status" value="1"/>
</dbReference>
<sequence length="597" mass="65623">MSIPSAQPDARPGEDAAKKPKFSFKAYLSFFTRFPIPWWLFLLSMVIGFANTEVVLAISEYTIRINKGELYNAVIVGFAIATVLNALLSMVVNVASGYGSAKVTLRVRQLLWHKILRLPLREVERRQPSTLISGVTNDVTQVGPVVQMVFSAVVSLYSFFRCCWEMYSFNGTLSVYMLMLLPLAVVMFALVGYLQYQIMKRRYASLNKMTTFFSEHISAAKHIKAQAMEDLEVEEGIRAIDARYKADVYYAFMSALQMLSNSLYVNVGTVVTAVCGSDLIRRGQMPETGINDFSTYKDRVDMYTAEVLTHYQTLKGTQGALQYVGVLLDGPEEEPDAGDVLPSGDAAPEIRLENVSFAYVPDQPVLRDLSFTVPAGKMTAVIGGNGSGKSTLLKLLQGIYAPDGGHIWLGGQTTDEVRPHDLRRQFGYILQDNPLISGTVRDNIAYGAEGEPDQARVERAARLADADDFIRQLPQGYDTQVGAEGTLLSGGQRQRVAIARALYTDPACLLMDEAGANLDRRSDATILDAVCRGLGGHTIVVVTHDMRTVMAADYVVVLDHGTLEAAGTNAELARTSPTYRAYLEKQGITSYEKGARS</sequence>
<feature type="domain" description="ABC transporter" evidence="8">
    <location>
        <begin position="350"/>
        <end position="585"/>
    </location>
</feature>
<evidence type="ECO:0000256" key="7">
    <source>
        <dbReference type="SAM" id="Phobius"/>
    </source>
</evidence>
<dbReference type="GO" id="GO:0005524">
    <property type="term" value="F:ATP binding"/>
    <property type="evidence" value="ECO:0007669"/>
    <property type="project" value="UniProtKB-KW"/>
</dbReference>
<dbReference type="InterPro" id="IPR003593">
    <property type="entry name" value="AAA+_ATPase"/>
</dbReference>
<evidence type="ECO:0000256" key="6">
    <source>
        <dbReference type="ARBA" id="ARBA00023136"/>
    </source>
</evidence>
<comment type="subcellular location">
    <subcellularLocation>
        <location evidence="1">Cell membrane</location>
        <topology evidence="1">Multi-pass membrane protein</topology>
    </subcellularLocation>
</comment>
<feature type="domain" description="ABC transmembrane type-1" evidence="9">
    <location>
        <begin position="57"/>
        <end position="285"/>
    </location>
</feature>
<comment type="caution">
    <text evidence="10">The sequence shown here is derived from an EMBL/GenBank/DDBJ whole genome shotgun (WGS) entry which is preliminary data.</text>
</comment>
<keyword evidence="6 7" id="KW-0472">Membrane</keyword>
<keyword evidence="3" id="KW-0547">Nucleotide-binding</keyword>
<dbReference type="Pfam" id="PF00005">
    <property type="entry name" value="ABC_tran"/>
    <property type="match status" value="1"/>
</dbReference>
<feature type="transmembrane region" description="Helical" evidence="7">
    <location>
        <begin position="145"/>
        <end position="164"/>
    </location>
</feature>
<dbReference type="Proteomes" id="UP000712527">
    <property type="component" value="Unassembled WGS sequence"/>
</dbReference>
<dbReference type="RefSeq" id="WP_204793197.1">
    <property type="nucleotide sequence ID" value="NZ_JACSNQ010000007.1"/>
</dbReference>
<evidence type="ECO:0000313" key="11">
    <source>
        <dbReference type="Proteomes" id="UP000712527"/>
    </source>
</evidence>
<dbReference type="SMART" id="SM00382">
    <property type="entry name" value="AAA"/>
    <property type="match status" value="1"/>
</dbReference>
<protein>
    <submittedName>
        <fullName evidence="10">ABC transporter ATP-binding protein</fullName>
    </submittedName>
</protein>
<keyword evidence="2 7" id="KW-0812">Transmembrane</keyword>
<evidence type="ECO:0000256" key="1">
    <source>
        <dbReference type="ARBA" id="ARBA00004651"/>
    </source>
</evidence>
<feature type="transmembrane region" description="Helical" evidence="7">
    <location>
        <begin position="70"/>
        <end position="92"/>
    </location>
</feature>
<accession>A0ABS2F1J7</accession>
<dbReference type="InterPro" id="IPR027417">
    <property type="entry name" value="P-loop_NTPase"/>
</dbReference>
<evidence type="ECO:0000259" key="9">
    <source>
        <dbReference type="PROSITE" id="PS50929"/>
    </source>
</evidence>
<dbReference type="InterPro" id="IPR011527">
    <property type="entry name" value="ABC1_TM_dom"/>
</dbReference>
<reference evidence="10 11" key="1">
    <citation type="journal article" date="2021" name="Sci. Rep.">
        <title>The distribution of antibiotic resistance genes in chicken gut microbiota commensals.</title>
        <authorList>
            <person name="Juricova H."/>
            <person name="Matiasovicova J."/>
            <person name="Kubasova T."/>
            <person name="Cejkova D."/>
            <person name="Rychlik I."/>
        </authorList>
    </citation>
    <scope>NUCLEOTIDE SEQUENCE [LARGE SCALE GENOMIC DNA]</scope>
    <source>
        <strain evidence="10 11">An794</strain>
    </source>
</reference>
<dbReference type="Gene3D" id="3.40.50.300">
    <property type="entry name" value="P-loop containing nucleotide triphosphate hydrolases"/>
    <property type="match status" value="1"/>
</dbReference>
<dbReference type="InterPro" id="IPR017871">
    <property type="entry name" value="ABC_transporter-like_CS"/>
</dbReference>
<dbReference type="PANTHER" id="PTHR43394">
    <property type="entry name" value="ATP-DEPENDENT PERMEASE MDL1, MITOCHONDRIAL"/>
    <property type="match status" value="1"/>
</dbReference>
<feature type="transmembrane region" description="Helical" evidence="7">
    <location>
        <begin position="36"/>
        <end position="58"/>
    </location>
</feature>
<keyword evidence="4 10" id="KW-0067">ATP-binding</keyword>
<proteinExistence type="predicted"/>
<evidence type="ECO:0000256" key="2">
    <source>
        <dbReference type="ARBA" id="ARBA00022692"/>
    </source>
</evidence>
<dbReference type="EMBL" id="JACSNQ010000007">
    <property type="protein sequence ID" value="MBM6774851.1"/>
    <property type="molecule type" value="Genomic_DNA"/>
</dbReference>
<evidence type="ECO:0000256" key="4">
    <source>
        <dbReference type="ARBA" id="ARBA00022840"/>
    </source>
</evidence>
<dbReference type="InterPro" id="IPR039421">
    <property type="entry name" value="Type_1_exporter"/>
</dbReference>
<dbReference type="InterPro" id="IPR036640">
    <property type="entry name" value="ABC1_TM_sf"/>
</dbReference>
<dbReference type="PROSITE" id="PS00211">
    <property type="entry name" value="ABC_TRANSPORTER_1"/>
    <property type="match status" value="1"/>
</dbReference>
<name>A0ABS2F1J7_9ACTN</name>
<dbReference type="SUPFAM" id="SSF52540">
    <property type="entry name" value="P-loop containing nucleoside triphosphate hydrolases"/>
    <property type="match status" value="1"/>
</dbReference>
<dbReference type="InterPro" id="IPR003439">
    <property type="entry name" value="ABC_transporter-like_ATP-bd"/>
</dbReference>
<dbReference type="SUPFAM" id="SSF90123">
    <property type="entry name" value="ABC transporter transmembrane region"/>
    <property type="match status" value="1"/>
</dbReference>
<keyword evidence="11" id="KW-1185">Reference proteome</keyword>
<dbReference type="CDD" id="cd07346">
    <property type="entry name" value="ABC_6TM_exporters"/>
    <property type="match status" value="1"/>
</dbReference>
<evidence type="ECO:0000313" key="10">
    <source>
        <dbReference type="EMBL" id="MBM6774851.1"/>
    </source>
</evidence>
<dbReference type="PROSITE" id="PS50929">
    <property type="entry name" value="ABC_TM1F"/>
    <property type="match status" value="1"/>
</dbReference>
<dbReference type="Gene3D" id="1.20.1560.10">
    <property type="entry name" value="ABC transporter type 1, transmembrane domain"/>
    <property type="match status" value="1"/>
</dbReference>
<evidence type="ECO:0000256" key="5">
    <source>
        <dbReference type="ARBA" id="ARBA00022989"/>
    </source>
</evidence>
<evidence type="ECO:0000259" key="8">
    <source>
        <dbReference type="PROSITE" id="PS50893"/>
    </source>
</evidence>
<feature type="transmembrane region" description="Helical" evidence="7">
    <location>
        <begin position="176"/>
        <end position="196"/>
    </location>
</feature>
<evidence type="ECO:0000256" key="3">
    <source>
        <dbReference type="ARBA" id="ARBA00022741"/>
    </source>
</evidence>
<gene>
    <name evidence="10" type="ORF">H9X80_04755</name>
</gene>